<dbReference type="Pfam" id="PF00296">
    <property type="entry name" value="Bac_luciferase"/>
    <property type="match status" value="1"/>
</dbReference>
<dbReference type="GO" id="GO:0016491">
    <property type="term" value="F:oxidoreductase activity"/>
    <property type="evidence" value="ECO:0007669"/>
    <property type="project" value="UniProtKB-KW"/>
</dbReference>
<dbReference type="InterPro" id="IPR011251">
    <property type="entry name" value="Luciferase-like_dom"/>
</dbReference>
<organism evidence="3 4">
    <name type="scientific">Amycolatopsis pigmentata</name>
    <dbReference type="NCBI Taxonomy" id="450801"/>
    <lineage>
        <taxon>Bacteria</taxon>
        <taxon>Bacillati</taxon>
        <taxon>Actinomycetota</taxon>
        <taxon>Actinomycetes</taxon>
        <taxon>Pseudonocardiales</taxon>
        <taxon>Pseudonocardiaceae</taxon>
        <taxon>Amycolatopsis</taxon>
    </lineage>
</organism>
<dbReference type="EMBL" id="JBHUKR010000002">
    <property type="protein sequence ID" value="MFD2414922.1"/>
    <property type="molecule type" value="Genomic_DNA"/>
</dbReference>
<evidence type="ECO:0000313" key="3">
    <source>
        <dbReference type="EMBL" id="MFD2414922.1"/>
    </source>
</evidence>
<dbReference type="EC" id="1.-.-.-" evidence="3"/>
<accession>A0ABW5FMC8</accession>
<feature type="domain" description="Luciferase-like" evidence="2">
    <location>
        <begin position="21"/>
        <end position="231"/>
    </location>
</feature>
<dbReference type="Proteomes" id="UP001597417">
    <property type="component" value="Unassembled WGS sequence"/>
</dbReference>
<comment type="caution">
    <text evidence="3">The sequence shown here is derived from an EMBL/GenBank/DDBJ whole genome shotgun (WGS) entry which is preliminary data.</text>
</comment>
<dbReference type="CDD" id="cd01097">
    <property type="entry name" value="Tetrahydromethanopterin_reductase"/>
    <property type="match status" value="1"/>
</dbReference>
<protein>
    <submittedName>
        <fullName evidence="3">LLM class flavin-dependent oxidoreductase</fullName>
        <ecNumber evidence="3">1.-.-.-</ecNumber>
    </submittedName>
</protein>
<sequence length="309" mass="33104">MLIEHDTGRNAVWFGVFITPSADAISQLLENVLSAEETGFDYVSIQDHPYVSGFLDTFALLGALIGDTEQLRLVPNVANLPLRPPAMLAKTSASLDLLSGGRFELGLGGGRNWPQIAGLGGPTWSPGEVVAAVEETIDVLRALWTPNRSAHLNGSIFTLRAETGPAPAHDIGIWLGAAGPRMLDLLGRRADGWIAPLSTGFETKPAAQDRIDRAAINAGRRPTDIRRVIQLVGGVTSRPMTTRRPRSGPGGQAILTTPEMWGEIIAEFVAEERFDAVNIVLQHENAEQIALFGTEVIPAARVAINKALS</sequence>
<dbReference type="InterPro" id="IPR036661">
    <property type="entry name" value="Luciferase-like_sf"/>
</dbReference>
<gene>
    <name evidence="3" type="ORF">ACFSXZ_01115</name>
</gene>
<dbReference type="Gene3D" id="3.20.20.30">
    <property type="entry name" value="Luciferase-like domain"/>
    <property type="match status" value="1"/>
</dbReference>
<dbReference type="InterPro" id="IPR050564">
    <property type="entry name" value="F420-G6PD/mer"/>
</dbReference>
<dbReference type="RefSeq" id="WP_378260226.1">
    <property type="nucleotide sequence ID" value="NZ_JBHUKR010000002.1"/>
</dbReference>
<evidence type="ECO:0000259" key="2">
    <source>
        <dbReference type="Pfam" id="PF00296"/>
    </source>
</evidence>
<proteinExistence type="predicted"/>
<evidence type="ECO:0000313" key="4">
    <source>
        <dbReference type="Proteomes" id="UP001597417"/>
    </source>
</evidence>
<dbReference type="PANTHER" id="PTHR43244">
    <property type="match status" value="1"/>
</dbReference>
<evidence type="ECO:0000256" key="1">
    <source>
        <dbReference type="ARBA" id="ARBA00023002"/>
    </source>
</evidence>
<reference evidence="4" key="1">
    <citation type="journal article" date="2019" name="Int. J. Syst. Evol. Microbiol.">
        <title>The Global Catalogue of Microorganisms (GCM) 10K type strain sequencing project: providing services to taxonomists for standard genome sequencing and annotation.</title>
        <authorList>
            <consortium name="The Broad Institute Genomics Platform"/>
            <consortium name="The Broad Institute Genome Sequencing Center for Infectious Disease"/>
            <person name="Wu L."/>
            <person name="Ma J."/>
        </authorList>
    </citation>
    <scope>NUCLEOTIDE SEQUENCE [LARGE SCALE GENOMIC DNA]</scope>
    <source>
        <strain evidence="4">CGMCC 4.7645</strain>
    </source>
</reference>
<keyword evidence="4" id="KW-1185">Reference proteome</keyword>
<keyword evidence="1 3" id="KW-0560">Oxidoreductase</keyword>
<dbReference type="SUPFAM" id="SSF51679">
    <property type="entry name" value="Bacterial luciferase-like"/>
    <property type="match status" value="1"/>
</dbReference>
<dbReference type="PANTHER" id="PTHR43244:SF1">
    <property type="entry name" value="5,10-METHYLENETETRAHYDROMETHANOPTERIN REDUCTASE"/>
    <property type="match status" value="1"/>
</dbReference>
<name>A0ABW5FMC8_9PSEU</name>